<feature type="domain" description="Nucleoside phosphorylase" evidence="6">
    <location>
        <begin position="2"/>
        <end position="225"/>
    </location>
</feature>
<dbReference type="PANTHER" id="PTHR46832">
    <property type="entry name" value="5'-METHYLTHIOADENOSINE/S-ADENOSYLHOMOCYSTEINE NUCLEOSIDASE"/>
    <property type="match status" value="1"/>
</dbReference>
<dbReference type="EC" id="3.2.2.9" evidence="2"/>
<keyword evidence="8" id="KW-1185">Reference proteome</keyword>
<dbReference type="GO" id="GO:0009164">
    <property type="term" value="P:nucleoside catabolic process"/>
    <property type="evidence" value="ECO:0007669"/>
    <property type="project" value="InterPro"/>
</dbReference>
<dbReference type="InterPro" id="IPR010049">
    <property type="entry name" value="MTA_SAH_Nsdase"/>
</dbReference>
<keyword evidence="3" id="KW-0028">Amino-acid biosynthesis</keyword>
<dbReference type="Pfam" id="PF01048">
    <property type="entry name" value="PNP_UDP_1"/>
    <property type="match status" value="1"/>
</dbReference>
<dbReference type="GO" id="GO:0008930">
    <property type="term" value="F:methylthioadenosine nucleosidase activity"/>
    <property type="evidence" value="ECO:0007669"/>
    <property type="project" value="InterPro"/>
</dbReference>
<dbReference type="PANTHER" id="PTHR46832:SF1">
    <property type="entry name" value="5'-METHYLTHIOADENOSINE_S-ADENOSYLHOMOCYSTEINE NUCLEOSIDASE"/>
    <property type="match status" value="1"/>
</dbReference>
<dbReference type="NCBIfam" id="TIGR01704">
    <property type="entry name" value="MTA_SAH-Nsdase"/>
    <property type="match status" value="1"/>
</dbReference>
<dbReference type="UniPathway" id="UPA00904">
    <property type="reaction ID" value="UER00871"/>
</dbReference>
<dbReference type="GO" id="GO:0019284">
    <property type="term" value="P:L-methionine salvage from S-adenosylmethionine"/>
    <property type="evidence" value="ECO:0007669"/>
    <property type="project" value="TreeGrafter"/>
</dbReference>
<evidence type="ECO:0000259" key="6">
    <source>
        <dbReference type="Pfam" id="PF01048"/>
    </source>
</evidence>
<evidence type="ECO:0000313" key="8">
    <source>
        <dbReference type="Proteomes" id="UP000182471"/>
    </source>
</evidence>
<dbReference type="GO" id="GO:0019509">
    <property type="term" value="P:L-methionine salvage from methylthioadenosine"/>
    <property type="evidence" value="ECO:0007669"/>
    <property type="project" value="UniProtKB-UniPathway"/>
</dbReference>
<evidence type="ECO:0000256" key="4">
    <source>
        <dbReference type="ARBA" id="ARBA00022801"/>
    </source>
</evidence>
<dbReference type="InterPro" id="IPR000845">
    <property type="entry name" value="Nucleoside_phosphorylase_d"/>
</dbReference>
<dbReference type="CDD" id="cd09008">
    <property type="entry name" value="MTAN"/>
    <property type="match status" value="1"/>
</dbReference>
<organism evidence="7 8">
    <name type="scientific">Lachnobacterium bovis</name>
    <dbReference type="NCBI Taxonomy" id="140626"/>
    <lineage>
        <taxon>Bacteria</taxon>
        <taxon>Bacillati</taxon>
        <taxon>Bacillota</taxon>
        <taxon>Clostridia</taxon>
        <taxon>Lachnospirales</taxon>
        <taxon>Lachnospiraceae</taxon>
        <taxon>Lachnobacterium</taxon>
    </lineage>
</organism>
<proteinExistence type="predicted"/>
<keyword evidence="5" id="KW-0486">Methionine biosynthesis</keyword>
<dbReference type="SUPFAM" id="SSF53167">
    <property type="entry name" value="Purine and uridine phosphorylases"/>
    <property type="match status" value="1"/>
</dbReference>
<evidence type="ECO:0000256" key="3">
    <source>
        <dbReference type="ARBA" id="ARBA00022605"/>
    </source>
</evidence>
<protein>
    <recommendedName>
        <fullName evidence="2">adenosylhomocysteine nucleosidase</fullName>
        <ecNumber evidence="2">3.2.2.9</ecNumber>
    </recommendedName>
</protein>
<evidence type="ECO:0000256" key="1">
    <source>
        <dbReference type="ARBA" id="ARBA00004945"/>
    </source>
</evidence>
<comment type="pathway">
    <text evidence="1">Amino-acid biosynthesis; L-methionine biosynthesis via salvage pathway; S-methyl-5-thio-alpha-D-ribose 1-phosphate from S-methyl-5'-thioadenosine (hydrolase route): step 1/2.</text>
</comment>
<dbReference type="GO" id="GO:0005829">
    <property type="term" value="C:cytosol"/>
    <property type="evidence" value="ECO:0007669"/>
    <property type="project" value="TreeGrafter"/>
</dbReference>
<dbReference type="AlphaFoldDB" id="A0A1H9P754"/>
<name>A0A1H9P754_9FIRM</name>
<accession>A0A1H9P754</accession>
<dbReference type="Proteomes" id="UP000182471">
    <property type="component" value="Unassembled WGS sequence"/>
</dbReference>
<evidence type="ECO:0000256" key="2">
    <source>
        <dbReference type="ARBA" id="ARBA00011974"/>
    </source>
</evidence>
<dbReference type="Gene3D" id="3.40.50.1580">
    <property type="entry name" value="Nucleoside phosphorylase domain"/>
    <property type="match status" value="1"/>
</dbReference>
<gene>
    <name evidence="7" type="ORF">SAMN02910429_00110</name>
</gene>
<keyword evidence="4" id="KW-0378">Hydrolase</keyword>
<dbReference type="OrthoDB" id="9792278at2"/>
<sequence>MRIGVIGAMQIEVDNLKKSMQVEKIEEVSSVSFTIGKVGDVEVVAAVSGVGKVFAAICAETMILKYNVDVLINIGVAGSTTNKLKVFDVAVAQNVVQHDMDTSPLGDPVGLLSGINKIYIPTDENIRNVLVETLEEKGINYEVGTIATGDQFIHTQEKKEWIRDNFDAIAAEMEGGSIGHVCYVNNVPFVILRTISDSEGGAMDYQTFATKAAQVAIDVVISFIKKVEADASK</sequence>
<reference evidence="8" key="1">
    <citation type="submission" date="2016-10" db="EMBL/GenBank/DDBJ databases">
        <authorList>
            <person name="Varghese N."/>
            <person name="Submissions S."/>
        </authorList>
    </citation>
    <scope>NUCLEOTIDE SEQUENCE [LARGE SCALE GENOMIC DNA]</scope>
    <source>
        <strain evidence="8">S1b</strain>
    </source>
</reference>
<dbReference type="EMBL" id="FOGW01000004">
    <property type="protein sequence ID" value="SER43715.1"/>
    <property type="molecule type" value="Genomic_DNA"/>
</dbReference>
<evidence type="ECO:0000313" key="7">
    <source>
        <dbReference type="EMBL" id="SER43715.1"/>
    </source>
</evidence>
<dbReference type="GO" id="GO:0008782">
    <property type="term" value="F:adenosylhomocysteine nucleosidase activity"/>
    <property type="evidence" value="ECO:0007669"/>
    <property type="project" value="UniProtKB-EC"/>
</dbReference>
<dbReference type="RefSeq" id="WP_022749354.1">
    <property type="nucleotide sequence ID" value="NZ_FOGW01000004.1"/>
</dbReference>
<dbReference type="NCBIfam" id="NF004079">
    <property type="entry name" value="PRK05584.1"/>
    <property type="match status" value="1"/>
</dbReference>
<evidence type="ECO:0000256" key="5">
    <source>
        <dbReference type="ARBA" id="ARBA00023167"/>
    </source>
</evidence>
<dbReference type="InterPro" id="IPR035994">
    <property type="entry name" value="Nucleoside_phosphorylase_sf"/>
</dbReference>